<evidence type="ECO:0000313" key="6">
    <source>
        <dbReference type="Proteomes" id="UP000004633"/>
    </source>
</evidence>
<comment type="similarity">
    <text evidence="1">Belongs to the GTP cyclohydrolase I type 2/NIF3 family.</text>
</comment>
<dbReference type="InterPro" id="IPR002678">
    <property type="entry name" value="DUF34/NIF3"/>
</dbReference>
<dbReference type="GO" id="GO:0005737">
    <property type="term" value="C:cytoplasm"/>
    <property type="evidence" value="ECO:0007669"/>
    <property type="project" value="TreeGrafter"/>
</dbReference>
<dbReference type="NCBIfam" id="TIGR00486">
    <property type="entry name" value="YbgI_SA1388"/>
    <property type="match status" value="1"/>
</dbReference>
<dbReference type="Pfam" id="PF01784">
    <property type="entry name" value="DUF34_NIF3"/>
    <property type="match status" value="1"/>
</dbReference>
<organism evidence="5 6">
    <name type="scientific">Selenomonas artemidis F0399</name>
    <dbReference type="NCBI Taxonomy" id="749551"/>
    <lineage>
        <taxon>Bacteria</taxon>
        <taxon>Bacillati</taxon>
        <taxon>Bacillota</taxon>
        <taxon>Negativicutes</taxon>
        <taxon>Selenomonadales</taxon>
        <taxon>Selenomonadaceae</taxon>
        <taxon>Selenomonas</taxon>
    </lineage>
</organism>
<keyword evidence="6" id="KW-1185">Reference proteome</keyword>
<comment type="caution">
    <text evidence="5">The sequence shown here is derived from an EMBL/GenBank/DDBJ whole genome shotgun (WGS) entry which is preliminary data.</text>
</comment>
<dbReference type="GO" id="GO:0046872">
    <property type="term" value="F:metal ion binding"/>
    <property type="evidence" value="ECO:0007669"/>
    <property type="project" value="UniProtKB-KW"/>
</dbReference>
<dbReference type="HOGENOM" id="CLU_037423_2_0_9"/>
<feature type="binding site" evidence="4">
    <location>
        <position position="227"/>
    </location>
    <ligand>
        <name>a divalent metal cation</name>
        <dbReference type="ChEBI" id="CHEBI:60240"/>
        <label>1</label>
    </ligand>
</feature>
<dbReference type="AlphaFoldDB" id="E7N3Z4"/>
<evidence type="ECO:0000256" key="3">
    <source>
        <dbReference type="ARBA" id="ARBA00022723"/>
    </source>
</evidence>
<evidence type="ECO:0000256" key="1">
    <source>
        <dbReference type="ARBA" id="ARBA00006964"/>
    </source>
</evidence>
<dbReference type="PANTHER" id="PTHR13799:SF14">
    <property type="entry name" value="GTP CYCLOHYDROLASE 1 TYPE 2 HOMOLOG"/>
    <property type="match status" value="1"/>
</dbReference>
<dbReference type="PANTHER" id="PTHR13799">
    <property type="entry name" value="NGG1 INTERACTING FACTOR 3"/>
    <property type="match status" value="1"/>
</dbReference>
<keyword evidence="3 4" id="KW-0479">Metal-binding</keyword>
<dbReference type="Proteomes" id="UP000004633">
    <property type="component" value="Unassembled WGS sequence"/>
</dbReference>
<feature type="binding site" evidence="4">
    <location>
        <position position="65"/>
    </location>
    <ligand>
        <name>a divalent metal cation</name>
        <dbReference type="ChEBI" id="CHEBI:60240"/>
        <label>1</label>
    </ligand>
</feature>
<sequence>MLSVQTIMSALERIAPRRLAEDWDNPGLLVGSFAQKVNRLMVALDVDDAVVEEAIERRADMIVAHHPAIFRGMKHLRTDLPLGRRLAKLVTHNVAVAAAHTNLDITRGGVNDVLAAHLGLEKLAAFVVTGELDGEVDSLGRIGTLPAPVSIEEFADHVKNALHVSHVRLAAVPDRPVRRVAVCGGAGAEFIDKAVIRGADVYVTGDVKYHDAQRAVEQGMHIIDAGHFGTEFPVVSVLAGHLRAELENEHEEIEIFITNRQQDVFQVIT</sequence>
<gene>
    <name evidence="5" type="ORF">HMPREF9555_01734</name>
</gene>
<dbReference type="FunFam" id="3.40.1390.30:FF:000001">
    <property type="entry name" value="GTP cyclohydrolase 1 type 2"/>
    <property type="match status" value="1"/>
</dbReference>
<accession>E7N3Z4</accession>
<dbReference type="EMBL" id="AECV01000037">
    <property type="protein sequence ID" value="EFW29115.1"/>
    <property type="molecule type" value="Genomic_DNA"/>
</dbReference>
<evidence type="ECO:0000313" key="5">
    <source>
        <dbReference type="EMBL" id="EFW29115.1"/>
    </source>
</evidence>
<protein>
    <recommendedName>
        <fullName evidence="2">GTP cyclohydrolase 1 type 2 homolog</fullName>
    </recommendedName>
</protein>
<dbReference type="InterPro" id="IPR036069">
    <property type="entry name" value="DUF34/NIF3_sf"/>
</dbReference>
<dbReference type="RefSeq" id="WP_009350383.1">
    <property type="nucleotide sequence ID" value="NZ_GL638147.1"/>
</dbReference>
<feature type="binding site" evidence="4">
    <location>
        <position position="104"/>
    </location>
    <ligand>
        <name>a divalent metal cation</name>
        <dbReference type="ChEBI" id="CHEBI:60240"/>
        <label>1</label>
    </ligand>
</feature>
<evidence type="ECO:0000256" key="4">
    <source>
        <dbReference type="PIRSR" id="PIRSR602678-1"/>
    </source>
</evidence>
<dbReference type="SUPFAM" id="SSF102705">
    <property type="entry name" value="NIF3 (NGG1p interacting factor 3)-like"/>
    <property type="match status" value="1"/>
</dbReference>
<dbReference type="Gene3D" id="3.40.1390.30">
    <property type="entry name" value="NIF3 (NGG1p interacting factor 3)-like"/>
    <property type="match status" value="2"/>
</dbReference>
<name>E7N3Z4_9FIRM</name>
<feature type="binding site" evidence="4">
    <location>
        <position position="231"/>
    </location>
    <ligand>
        <name>a divalent metal cation</name>
        <dbReference type="ChEBI" id="CHEBI:60240"/>
        <label>1</label>
    </ligand>
</feature>
<feature type="binding site" evidence="4">
    <location>
        <position position="66"/>
    </location>
    <ligand>
        <name>a divalent metal cation</name>
        <dbReference type="ChEBI" id="CHEBI:60240"/>
        <label>1</label>
    </ligand>
</feature>
<reference evidence="5 6" key="1">
    <citation type="submission" date="2010-08" db="EMBL/GenBank/DDBJ databases">
        <authorList>
            <person name="Weinstock G."/>
            <person name="Sodergren E."/>
            <person name="Clifton S."/>
            <person name="Fulton L."/>
            <person name="Fulton B."/>
            <person name="Courtney L."/>
            <person name="Fronick C."/>
            <person name="Harrison M."/>
            <person name="Strong C."/>
            <person name="Farmer C."/>
            <person name="Delahaunty K."/>
            <person name="Markovic C."/>
            <person name="Hall O."/>
            <person name="Minx P."/>
            <person name="Tomlinson C."/>
            <person name="Mitreva M."/>
            <person name="Hou S."/>
            <person name="Chen J."/>
            <person name="Wollam A."/>
            <person name="Pepin K.H."/>
            <person name="Johnson M."/>
            <person name="Bhonagiri V."/>
            <person name="Zhang X."/>
            <person name="Suruliraj S."/>
            <person name="Warren W."/>
            <person name="Chinwalla A."/>
            <person name="Mardis E.R."/>
            <person name="Wilson R.K."/>
        </authorList>
    </citation>
    <scope>NUCLEOTIDE SEQUENCE [LARGE SCALE GENOMIC DNA]</scope>
    <source>
        <strain evidence="5 6">F0399</strain>
    </source>
</reference>
<evidence type="ECO:0000256" key="2">
    <source>
        <dbReference type="ARBA" id="ARBA00022112"/>
    </source>
</evidence>
<dbReference type="STRING" id="749551.HMPREF9555_01734"/>
<proteinExistence type="inferred from homology"/>